<organism evidence="1 2">
    <name type="scientific">Mytilus edulis</name>
    <name type="common">Blue mussel</name>
    <dbReference type="NCBI Taxonomy" id="6550"/>
    <lineage>
        <taxon>Eukaryota</taxon>
        <taxon>Metazoa</taxon>
        <taxon>Spiralia</taxon>
        <taxon>Lophotrochozoa</taxon>
        <taxon>Mollusca</taxon>
        <taxon>Bivalvia</taxon>
        <taxon>Autobranchia</taxon>
        <taxon>Pteriomorphia</taxon>
        <taxon>Mytilida</taxon>
        <taxon>Mytiloidea</taxon>
        <taxon>Mytilidae</taxon>
        <taxon>Mytilinae</taxon>
        <taxon>Mytilus</taxon>
    </lineage>
</organism>
<gene>
    <name evidence="1" type="ORF">MEDL_37999</name>
</gene>
<dbReference type="OrthoDB" id="6159421at2759"/>
<accession>A0A8S3T1F2</accession>
<keyword evidence="2" id="KW-1185">Reference proteome</keyword>
<dbReference type="AlphaFoldDB" id="A0A8S3T1F2"/>
<name>A0A8S3T1F2_MYTED</name>
<dbReference type="PANTHER" id="PTHR46880">
    <property type="entry name" value="RAS-ASSOCIATING DOMAIN-CONTAINING PROTEIN"/>
    <property type="match status" value="1"/>
</dbReference>
<evidence type="ECO:0000313" key="1">
    <source>
        <dbReference type="EMBL" id="CAG2224761.1"/>
    </source>
</evidence>
<dbReference type="EMBL" id="CAJPWZ010001819">
    <property type="protein sequence ID" value="CAG2224761.1"/>
    <property type="molecule type" value="Genomic_DNA"/>
</dbReference>
<sequence>MAALKNIQTISDNPTLKLKQPKAMRWLSHDKACDTLRQILPSVMMSLEREANERHDSLAFGLAKNVQTVQFITVLYSMCDLLPQLSMLSKCFQESGLDYSTIQEQVQITLDFLDSRLSIPGRYFKESETMISTLEENGFSITRRGISDVDEFKRKVHDKFIIALSDNIKNRFPDAGLISTFSCFDPSAMKNLDTYDLDFYAEEKIQTLAAHFSQLMDEETVFQEFQSFKMVIHKNKDKTTQFILQILMTKYRQLYPNLARLAEIYCERGFSVLNRVKTRARNRLSQKVLNNLMMVSTQGPEGKDFNFNRAAELWASLSQRKLDIGIINDDV</sequence>
<dbReference type="SUPFAM" id="SSF53098">
    <property type="entry name" value="Ribonuclease H-like"/>
    <property type="match status" value="1"/>
</dbReference>
<proteinExistence type="predicted"/>
<comment type="caution">
    <text evidence="1">The sequence shown here is derived from an EMBL/GenBank/DDBJ whole genome shotgun (WGS) entry which is preliminary data.</text>
</comment>
<dbReference type="Proteomes" id="UP000683360">
    <property type="component" value="Unassembled WGS sequence"/>
</dbReference>
<dbReference type="InterPro" id="IPR012337">
    <property type="entry name" value="RNaseH-like_sf"/>
</dbReference>
<reference evidence="1" key="1">
    <citation type="submission" date="2021-03" db="EMBL/GenBank/DDBJ databases">
        <authorList>
            <person name="Bekaert M."/>
        </authorList>
    </citation>
    <scope>NUCLEOTIDE SEQUENCE</scope>
</reference>
<protein>
    <submittedName>
        <fullName evidence="1">Uncharacterized protein</fullName>
    </submittedName>
</protein>
<dbReference type="PANTHER" id="PTHR46880:SF5">
    <property type="entry name" value="DUF4371 DOMAIN-CONTAINING PROTEIN"/>
    <property type="match status" value="1"/>
</dbReference>
<evidence type="ECO:0000313" key="2">
    <source>
        <dbReference type="Proteomes" id="UP000683360"/>
    </source>
</evidence>